<comment type="caution">
    <text evidence="3">The sequence shown here is derived from an EMBL/GenBank/DDBJ whole genome shotgun (WGS) entry which is preliminary data.</text>
</comment>
<dbReference type="Pfam" id="PF22504">
    <property type="entry name" value="DUF6993"/>
    <property type="match status" value="1"/>
</dbReference>
<gene>
    <name evidence="3" type="ORF">Q5716_08990</name>
</gene>
<dbReference type="PROSITE" id="PS51257">
    <property type="entry name" value="PROKAR_LIPOPROTEIN"/>
    <property type="match status" value="1"/>
</dbReference>
<dbReference type="Proteomes" id="UP001241072">
    <property type="component" value="Unassembled WGS sequence"/>
</dbReference>
<protein>
    <recommendedName>
        <fullName evidence="2">DUF6993 domain-containing protein</fullName>
    </recommendedName>
</protein>
<sequence>MRRTLGGTLAAGAAIAVLLAGCVQEPEPMPVPTVSGSPSATPTPEPTRIPELHPEGGAAANHQFFDYVNSTYYNGVGRGSGSEIVQNLANNGFNKADMEVTFDDTAIGIPADSIVVSVRIKGECLLGQFGPIRYTSTIAPVLGTGRCLVGVTRPIDW</sequence>
<proteinExistence type="predicted"/>
<evidence type="ECO:0000313" key="4">
    <source>
        <dbReference type="Proteomes" id="UP001241072"/>
    </source>
</evidence>
<organism evidence="3 4">
    <name type="scientific">Antiquaquibacter soli</name>
    <dbReference type="NCBI Taxonomy" id="3064523"/>
    <lineage>
        <taxon>Bacteria</taxon>
        <taxon>Bacillati</taxon>
        <taxon>Actinomycetota</taxon>
        <taxon>Actinomycetes</taxon>
        <taxon>Micrococcales</taxon>
        <taxon>Microbacteriaceae</taxon>
        <taxon>Antiquaquibacter</taxon>
    </lineage>
</organism>
<dbReference type="InterPro" id="IPR054262">
    <property type="entry name" value="DUF6993"/>
</dbReference>
<feature type="region of interest" description="Disordered" evidence="1">
    <location>
        <begin position="29"/>
        <end position="48"/>
    </location>
</feature>
<evidence type="ECO:0000259" key="2">
    <source>
        <dbReference type="Pfam" id="PF22504"/>
    </source>
</evidence>
<accession>A0ABT9BSN9</accession>
<keyword evidence="4" id="KW-1185">Reference proteome</keyword>
<dbReference type="RefSeq" id="WP_305002735.1">
    <property type="nucleotide sequence ID" value="NZ_JAUQUB010000001.1"/>
</dbReference>
<dbReference type="EMBL" id="JAUQUB010000001">
    <property type="protein sequence ID" value="MDO7882357.1"/>
    <property type="molecule type" value="Genomic_DNA"/>
</dbReference>
<evidence type="ECO:0000313" key="3">
    <source>
        <dbReference type="EMBL" id="MDO7882357.1"/>
    </source>
</evidence>
<name>A0ABT9BSN9_9MICO</name>
<evidence type="ECO:0000256" key="1">
    <source>
        <dbReference type="SAM" id="MobiDB-lite"/>
    </source>
</evidence>
<feature type="domain" description="DUF6993" evidence="2">
    <location>
        <begin position="76"/>
        <end position="150"/>
    </location>
</feature>
<reference evidence="3 4" key="1">
    <citation type="submission" date="2023-07" db="EMBL/GenBank/DDBJ databases">
        <title>Protaetiibacter sp. nov WY-16 isolated from soil.</title>
        <authorList>
            <person name="Liu B."/>
            <person name="Wan Y."/>
        </authorList>
    </citation>
    <scope>NUCLEOTIDE SEQUENCE [LARGE SCALE GENOMIC DNA]</scope>
    <source>
        <strain evidence="3 4">WY-16</strain>
    </source>
</reference>